<sequence length="117" mass="13337">MCIATGICLFASAGCSTDTERSSEPDGVWIVETEPEDRGHQWGHVEETGEFFDDFVFSFQCRDGDNTIDVLFENHFDGHPFGLEAGTKFRLKRELSNLPFDPTRKGYYIYADDIEQL</sequence>
<name>L7CKU8_RHOBT</name>
<dbReference type="RefSeq" id="WP_007337416.1">
    <property type="nucleotide sequence ID" value="NZ_AMWG01000048.1"/>
</dbReference>
<evidence type="ECO:0000313" key="2">
    <source>
        <dbReference type="Proteomes" id="UP000010959"/>
    </source>
</evidence>
<reference evidence="1 2" key="1">
    <citation type="journal article" date="2013" name="Mar. Genomics">
        <title>Expression of sulfatases in Rhodopirellula baltica and the diversity of sulfatases in the genus Rhodopirellula.</title>
        <authorList>
            <person name="Wegner C.E."/>
            <person name="Richter-Heitmann T."/>
            <person name="Klindworth A."/>
            <person name="Klockow C."/>
            <person name="Richter M."/>
            <person name="Achstetter T."/>
            <person name="Glockner F.O."/>
            <person name="Harder J."/>
        </authorList>
    </citation>
    <scope>NUCLEOTIDE SEQUENCE [LARGE SCALE GENOMIC DNA]</scope>
    <source>
        <strain evidence="1 2">SWK14</strain>
    </source>
</reference>
<comment type="caution">
    <text evidence="1">The sequence shown here is derived from an EMBL/GenBank/DDBJ whole genome shotgun (WGS) entry which is preliminary data.</text>
</comment>
<dbReference type="EMBL" id="AMWG01000048">
    <property type="protein sequence ID" value="ELP33686.1"/>
    <property type="molecule type" value="Genomic_DNA"/>
</dbReference>
<dbReference type="Proteomes" id="UP000010959">
    <property type="component" value="Unassembled WGS sequence"/>
</dbReference>
<gene>
    <name evidence="1" type="ORF">RBSWK_02374</name>
</gene>
<evidence type="ECO:0000313" key="1">
    <source>
        <dbReference type="EMBL" id="ELP33686.1"/>
    </source>
</evidence>
<dbReference type="AlphaFoldDB" id="L7CKU8"/>
<proteinExistence type="predicted"/>
<dbReference type="PATRIC" id="fig|993516.3.peg.2530"/>
<organism evidence="1 2">
    <name type="scientific">Rhodopirellula baltica SWK14</name>
    <dbReference type="NCBI Taxonomy" id="993516"/>
    <lineage>
        <taxon>Bacteria</taxon>
        <taxon>Pseudomonadati</taxon>
        <taxon>Planctomycetota</taxon>
        <taxon>Planctomycetia</taxon>
        <taxon>Pirellulales</taxon>
        <taxon>Pirellulaceae</taxon>
        <taxon>Rhodopirellula</taxon>
    </lineage>
</organism>
<protein>
    <submittedName>
        <fullName evidence="1">Uncharacterized protein</fullName>
    </submittedName>
</protein>
<accession>L7CKU8</accession>